<gene>
    <name evidence="1" type="ORF">HU230_29890</name>
</gene>
<sequence length="78" mass="8517">MTTPFPRREITSPTDGACDAVSHSFENEPACQSALLIDAINFQAIGRSCNTATLAQTPLHDPVDHAVDLRRYLIVMCT</sequence>
<dbReference type="RefSeq" id="WP_176533271.1">
    <property type="nucleotide sequence ID" value="NZ_CP088022.1"/>
</dbReference>
<reference evidence="1" key="1">
    <citation type="submission" date="2020-06" db="EMBL/GenBank/DDBJ databases">
        <title>Whole Genome Sequence of Bradyrhizobium sp. Strain 66S1MB.</title>
        <authorList>
            <person name="Bromfield E."/>
            <person name="Cloutier S."/>
        </authorList>
    </citation>
    <scope>NUCLEOTIDE SEQUENCE</scope>
    <source>
        <strain evidence="1">66S1MB</strain>
    </source>
</reference>
<name>A0A974AER7_9BRAD</name>
<accession>A0A974AER7</accession>
<dbReference type="EMBL" id="JABWSX010000001">
    <property type="protein sequence ID" value="NVL09929.1"/>
    <property type="molecule type" value="Genomic_DNA"/>
</dbReference>
<dbReference type="AlphaFoldDB" id="A0A974AER7"/>
<evidence type="ECO:0000313" key="1">
    <source>
        <dbReference type="EMBL" id="NVL09929.1"/>
    </source>
</evidence>
<proteinExistence type="predicted"/>
<organism evidence="1">
    <name type="scientific">Bradyrhizobium quebecense</name>
    <dbReference type="NCBI Taxonomy" id="2748629"/>
    <lineage>
        <taxon>Bacteria</taxon>
        <taxon>Pseudomonadati</taxon>
        <taxon>Pseudomonadota</taxon>
        <taxon>Alphaproteobacteria</taxon>
        <taxon>Hyphomicrobiales</taxon>
        <taxon>Nitrobacteraceae</taxon>
        <taxon>Bradyrhizobium</taxon>
    </lineage>
</organism>
<comment type="caution">
    <text evidence="1">The sequence shown here is derived from an EMBL/GenBank/DDBJ whole genome shotgun (WGS) entry which is preliminary data.</text>
</comment>
<protein>
    <submittedName>
        <fullName evidence="1">Uncharacterized protein</fullName>
    </submittedName>
</protein>